<dbReference type="PANTHER" id="PTHR33843">
    <property type="entry name" value="ASCORBATE-SPECIFIC PTS SYSTEM EIIC COMPONENT"/>
    <property type="match status" value="1"/>
</dbReference>
<comment type="function">
    <text evidence="10">The phosphoenolpyruvate-dependent sugar phosphotransferase system (sugar PTS), a major carbohydrate active transport system, catalyzes the phosphorylation of incoming sugar substrates concomitantly with their translocation across the cell membrane. The enzyme II UlaABC PTS system is involved in ascorbate transport.</text>
</comment>
<evidence type="ECO:0000256" key="6">
    <source>
        <dbReference type="ARBA" id="ARBA00022683"/>
    </source>
</evidence>
<keyword evidence="16" id="KW-1185">Reference proteome</keyword>
<dbReference type="Proteomes" id="UP000429958">
    <property type="component" value="Unassembled WGS sequence"/>
</dbReference>
<evidence type="ECO:0000256" key="14">
    <source>
        <dbReference type="SAM" id="Phobius"/>
    </source>
</evidence>
<feature type="transmembrane region" description="Helical" evidence="14">
    <location>
        <begin position="348"/>
        <end position="368"/>
    </location>
</feature>
<reference evidence="15 16" key="1">
    <citation type="submission" date="2019-08" db="EMBL/GenBank/DDBJ databases">
        <title>In-depth cultivation of the pig gut microbiome towards novel bacterial diversity and tailored functional studies.</title>
        <authorList>
            <person name="Wylensek D."/>
            <person name="Hitch T.C.A."/>
            <person name="Clavel T."/>
        </authorList>
    </citation>
    <scope>NUCLEOTIDE SEQUENCE [LARGE SCALE GENOMIC DNA]</scope>
    <source>
        <strain evidence="15 16">WCA-389-WT-23D1</strain>
    </source>
</reference>
<dbReference type="GO" id="GO:0009401">
    <property type="term" value="P:phosphoenolpyruvate-dependent sugar phosphotransferase system"/>
    <property type="evidence" value="ECO:0007669"/>
    <property type="project" value="UniProtKB-KW"/>
</dbReference>
<dbReference type="PANTHER" id="PTHR33843:SF4">
    <property type="entry name" value="ASCORBATE-SPECIFIC PTS SYSTEM EIIC COMPONENT"/>
    <property type="match status" value="1"/>
</dbReference>
<comment type="subcellular location">
    <subcellularLocation>
        <location evidence="1">Cell membrane</location>
        <topology evidence="1">Multi-pass membrane protein</topology>
    </subcellularLocation>
</comment>
<proteinExistence type="inferred from homology"/>
<keyword evidence="8 14" id="KW-1133">Transmembrane helix</keyword>
<keyword evidence="7 14" id="KW-0812">Transmembrane</keyword>
<evidence type="ECO:0000256" key="1">
    <source>
        <dbReference type="ARBA" id="ARBA00004651"/>
    </source>
</evidence>
<gene>
    <name evidence="15" type="ORF">FYJ39_11105</name>
</gene>
<name>A0A7X2NLJ7_9CLOT</name>
<evidence type="ECO:0000256" key="10">
    <source>
        <dbReference type="ARBA" id="ARBA00037387"/>
    </source>
</evidence>
<evidence type="ECO:0000256" key="12">
    <source>
        <dbReference type="ARBA" id="ARBA00039702"/>
    </source>
</evidence>
<feature type="transmembrane region" description="Helical" evidence="14">
    <location>
        <begin position="116"/>
        <end position="136"/>
    </location>
</feature>
<dbReference type="EMBL" id="VUMD01000008">
    <property type="protein sequence ID" value="MSS37110.1"/>
    <property type="molecule type" value="Genomic_DNA"/>
</dbReference>
<feature type="transmembrane region" description="Helical" evidence="14">
    <location>
        <begin position="436"/>
        <end position="458"/>
    </location>
</feature>
<keyword evidence="4" id="KW-1003">Cell membrane</keyword>
<keyword evidence="6" id="KW-0598">Phosphotransferase system</keyword>
<feature type="transmembrane region" description="Helical" evidence="14">
    <location>
        <begin position="401"/>
        <end position="424"/>
    </location>
</feature>
<comment type="subunit">
    <text evidence="2">Homodimer.</text>
</comment>
<comment type="caution">
    <text evidence="15">The sequence shown here is derived from an EMBL/GenBank/DDBJ whole genome shotgun (WGS) entry which is preliminary data.</text>
</comment>
<evidence type="ECO:0000256" key="5">
    <source>
        <dbReference type="ARBA" id="ARBA00022597"/>
    </source>
</evidence>
<keyword evidence="3" id="KW-0813">Transport</keyword>
<sequence>MKKFNAKMEGYCMDYILDLLLKQIFGQPFLLMAIVVLIGYIAMKAKPMKAIVGALKASVGILAMGMGSSALITNFGFLLTAMTNATGIQGAGLNTYPTMTAGYEKMDAVMGSGTGAAWGIYTLLVAFIMNLLLVALRKYTRIRAVYLTGNAMIVQAGISTYIVWRFLGLGMIPTIFIAAAVTALYWGICSTLLIEPTHKITGADFTVAHQQMVTSYLAYKIAPKIGNSEDDIERKTLPSSLNFLQDSIVATALVMLISVVIIFCLIGGENINWLRLEAYKQSTYKNTIVFALWIAITLTANIVVLLYGVRMFVGELMMSFKGISEKLLPGAVAGVDCAAIFGFAPKSVVLGLLFGTLGQIIGLLGLIAFKSPIFLIPGFIPLFFDNATVAIFANKFGGWKAASIICTVNGIIQIVGSALAVQLMELTWWQGSADYATLWVAIIAVFKAIGSMLGISVAG</sequence>
<evidence type="ECO:0000256" key="4">
    <source>
        <dbReference type="ARBA" id="ARBA00022475"/>
    </source>
</evidence>
<feature type="transmembrane region" description="Helical" evidence="14">
    <location>
        <begin position="248"/>
        <end position="268"/>
    </location>
</feature>
<feature type="transmembrane region" description="Helical" evidence="14">
    <location>
        <begin position="50"/>
        <end position="72"/>
    </location>
</feature>
<dbReference type="GO" id="GO:0005886">
    <property type="term" value="C:plasma membrane"/>
    <property type="evidence" value="ECO:0007669"/>
    <property type="project" value="UniProtKB-SubCell"/>
</dbReference>
<dbReference type="AlphaFoldDB" id="A0A7X2NLJ7"/>
<keyword evidence="9 14" id="KW-0472">Membrane</keyword>
<feature type="transmembrane region" description="Helical" evidence="14">
    <location>
        <begin position="170"/>
        <end position="194"/>
    </location>
</feature>
<keyword evidence="5" id="KW-0762">Sugar transport</keyword>
<dbReference type="InterPro" id="IPR004703">
    <property type="entry name" value="PTS_sugar-sp_permease"/>
</dbReference>
<protein>
    <recommendedName>
        <fullName evidence="12">Ascorbate-specific PTS system EIIC component</fullName>
    </recommendedName>
    <alternativeName>
        <fullName evidence="13">Ascorbate-specific permease IIC component UlaA</fullName>
    </alternativeName>
</protein>
<evidence type="ECO:0000256" key="11">
    <source>
        <dbReference type="ARBA" id="ARBA00038218"/>
    </source>
</evidence>
<evidence type="ECO:0000313" key="15">
    <source>
        <dbReference type="EMBL" id="MSS37110.1"/>
    </source>
</evidence>
<evidence type="ECO:0000256" key="3">
    <source>
        <dbReference type="ARBA" id="ARBA00022448"/>
    </source>
</evidence>
<accession>A0A7X2NLJ7</accession>
<evidence type="ECO:0000256" key="2">
    <source>
        <dbReference type="ARBA" id="ARBA00011738"/>
    </source>
</evidence>
<feature type="transmembrane region" description="Helical" evidence="14">
    <location>
        <begin position="24"/>
        <end position="43"/>
    </location>
</feature>
<evidence type="ECO:0000256" key="7">
    <source>
        <dbReference type="ARBA" id="ARBA00022692"/>
    </source>
</evidence>
<evidence type="ECO:0000256" key="9">
    <source>
        <dbReference type="ARBA" id="ARBA00023136"/>
    </source>
</evidence>
<comment type="similarity">
    <text evidence="11">Belongs to the UlaA family.</text>
</comment>
<dbReference type="Pfam" id="PF03611">
    <property type="entry name" value="EIIC-GAT"/>
    <property type="match status" value="1"/>
</dbReference>
<organism evidence="15 16">
    <name type="scientific">Clostridium porci</name>
    <dbReference type="NCBI Taxonomy" id="2605778"/>
    <lineage>
        <taxon>Bacteria</taxon>
        <taxon>Bacillati</taxon>
        <taxon>Bacillota</taxon>
        <taxon>Clostridia</taxon>
        <taxon>Eubacteriales</taxon>
        <taxon>Clostridiaceae</taxon>
        <taxon>Clostridium</taxon>
    </lineage>
</organism>
<feature type="transmembrane region" description="Helical" evidence="14">
    <location>
        <begin position="374"/>
        <end position="394"/>
    </location>
</feature>
<dbReference type="InterPro" id="IPR051562">
    <property type="entry name" value="Ascorbate-PTS_EIIC"/>
</dbReference>
<feature type="transmembrane region" description="Helical" evidence="14">
    <location>
        <begin position="288"/>
        <end position="309"/>
    </location>
</feature>
<evidence type="ECO:0000313" key="16">
    <source>
        <dbReference type="Proteomes" id="UP000429958"/>
    </source>
</evidence>
<evidence type="ECO:0000256" key="13">
    <source>
        <dbReference type="ARBA" id="ARBA00042859"/>
    </source>
</evidence>
<evidence type="ECO:0000256" key="8">
    <source>
        <dbReference type="ARBA" id="ARBA00022989"/>
    </source>
</evidence>